<name>A0A6C0EW15_9ZZZZ</name>
<evidence type="ECO:0000313" key="1">
    <source>
        <dbReference type="EMBL" id="QHT32430.1"/>
    </source>
</evidence>
<dbReference type="EMBL" id="MN738939">
    <property type="protein sequence ID" value="QHT32430.1"/>
    <property type="molecule type" value="Genomic_DNA"/>
</dbReference>
<organism evidence="1">
    <name type="scientific">viral metagenome</name>
    <dbReference type="NCBI Taxonomy" id="1070528"/>
    <lineage>
        <taxon>unclassified sequences</taxon>
        <taxon>metagenomes</taxon>
        <taxon>organismal metagenomes</taxon>
    </lineage>
</organism>
<protein>
    <submittedName>
        <fullName evidence="1">Uncharacterized protein</fullName>
    </submittedName>
</protein>
<reference evidence="1" key="1">
    <citation type="journal article" date="2020" name="Nature">
        <title>Giant virus diversity and host interactions through global metagenomics.</title>
        <authorList>
            <person name="Schulz F."/>
            <person name="Roux S."/>
            <person name="Paez-Espino D."/>
            <person name="Jungbluth S."/>
            <person name="Walsh D.A."/>
            <person name="Denef V.J."/>
            <person name="McMahon K.D."/>
            <person name="Konstantinidis K.T."/>
            <person name="Eloe-Fadrosh E.A."/>
            <person name="Kyrpides N.C."/>
            <person name="Woyke T."/>
        </authorList>
    </citation>
    <scope>NUCLEOTIDE SEQUENCE</scope>
    <source>
        <strain evidence="1">GVMAG-M-3300009159-65</strain>
    </source>
</reference>
<proteinExistence type="predicted"/>
<sequence>MKDEYKILIALFLLICLLTIKTKEGLCSEIAFEQCAIYGCAANNNTKRCIDPPIDCSKINVSTDINNYTQCFQKDLCIWNNGKCINDLCVTYGPDVCLQDPKCELLNNWCVVKR</sequence>
<dbReference type="AlphaFoldDB" id="A0A6C0EW15"/>
<accession>A0A6C0EW15</accession>